<dbReference type="OrthoDB" id="7868047at2"/>
<name>A0A017HX49_9RHOB</name>
<dbReference type="RefSeq" id="WP_037283157.1">
    <property type="nucleotide sequence ID" value="NZ_KK088615.1"/>
</dbReference>
<dbReference type="AlphaFoldDB" id="A0A017HX49"/>
<proteinExistence type="predicted"/>
<sequence>MANTDYAQMVKDAMSNFPVDTSSFENLAKSQAALAEKLSSVAIEAAQKSTDLSARWVQDALTKLSTVTTAKTEPADYAKSVTDFVSTSAEAAAENLAAFAEIAKKVQAETLELMLAAGKDMSADVTAAARKAGEDLTSAARKATQEFSTAAKSATSVSTNV</sequence>
<comment type="caution">
    <text evidence="1">The sequence shown here is derived from an EMBL/GenBank/DDBJ whole genome shotgun (WGS) entry which is preliminary data.</text>
</comment>
<gene>
    <name evidence="1" type="ORF">Rumeso_00168</name>
</gene>
<organism evidence="1 2">
    <name type="scientific">Rubellimicrobium mesophilum DSM 19309</name>
    <dbReference type="NCBI Taxonomy" id="442562"/>
    <lineage>
        <taxon>Bacteria</taxon>
        <taxon>Pseudomonadati</taxon>
        <taxon>Pseudomonadota</taxon>
        <taxon>Alphaproteobacteria</taxon>
        <taxon>Rhodobacterales</taxon>
        <taxon>Roseobacteraceae</taxon>
        <taxon>Rubellimicrobium</taxon>
    </lineage>
</organism>
<evidence type="ECO:0000313" key="1">
    <source>
        <dbReference type="EMBL" id="EYD78339.1"/>
    </source>
</evidence>
<dbReference type="EMBL" id="AOSK01000005">
    <property type="protein sequence ID" value="EYD78339.1"/>
    <property type="molecule type" value="Genomic_DNA"/>
</dbReference>
<keyword evidence="2" id="KW-1185">Reference proteome</keyword>
<dbReference type="HOGENOM" id="CLU_121820_0_0_5"/>
<reference evidence="1 2" key="1">
    <citation type="submission" date="2013-02" db="EMBL/GenBank/DDBJ databases">
        <authorList>
            <person name="Fiebig A."/>
            <person name="Goeker M."/>
            <person name="Klenk H.-P.P."/>
        </authorList>
    </citation>
    <scope>NUCLEOTIDE SEQUENCE [LARGE SCALE GENOMIC DNA]</scope>
    <source>
        <strain evidence="1 2">DSM 19309</strain>
    </source>
</reference>
<evidence type="ECO:0000313" key="2">
    <source>
        <dbReference type="Proteomes" id="UP000019666"/>
    </source>
</evidence>
<protein>
    <submittedName>
        <fullName evidence="1">Granule-associated protein</fullName>
    </submittedName>
</protein>
<accession>A0A017HX49</accession>
<dbReference type="STRING" id="442562.Rumeso_00168"/>
<dbReference type="Proteomes" id="UP000019666">
    <property type="component" value="Unassembled WGS sequence"/>
</dbReference>